<accession>A0A7W8QJ67</accession>
<feature type="compositionally biased region" description="Gly residues" evidence="1">
    <location>
        <begin position="156"/>
        <end position="169"/>
    </location>
</feature>
<dbReference type="AlphaFoldDB" id="A0A7W8QJ67"/>
<feature type="transmembrane region" description="Helical" evidence="2">
    <location>
        <begin position="106"/>
        <end position="128"/>
    </location>
</feature>
<evidence type="ECO:0000256" key="2">
    <source>
        <dbReference type="SAM" id="Phobius"/>
    </source>
</evidence>
<proteinExistence type="predicted"/>
<feature type="transmembrane region" description="Helical" evidence="2">
    <location>
        <begin position="71"/>
        <end position="94"/>
    </location>
</feature>
<protein>
    <submittedName>
        <fullName evidence="3">Uncharacterized protein</fullName>
    </submittedName>
</protein>
<organism evidence="3 4">
    <name type="scientific">Nocardiopsis composta</name>
    <dbReference type="NCBI Taxonomy" id="157465"/>
    <lineage>
        <taxon>Bacteria</taxon>
        <taxon>Bacillati</taxon>
        <taxon>Actinomycetota</taxon>
        <taxon>Actinomycetes</taxon>
        <taxon>Streptosporangiales</taxon>
        <taxon>Nocardiopsidaceae</taxon>
        <taxon>Nocardiopsis</taxon>
    </lineage>
</organism>
<name>A0A7W8QJ67_9ACTN</name>
<keyword evidence="4" id="KW-1185">Reference proteome</keyword>
<evidence type="ECO:0000256" key="1">
    <source>
        <dbReference type="SAM" id="MobiDB-lite"/>
    </source>
</evidence>
<dbReference type="Proteomes" id="UP000572635">
    <property type="component" value="Unassembled WGS sequence"/>
</dbReference>
<dbReference type="EMBL" id="JACHDB010000001">
    <property type="protein sequence ID" value="MBB5431467.1"/>
    <property type="molecule type" value="Genomic_DNA"/>
</dbReference>
<feature type="region of interest" description="Disordered" evidence="1">
    <location>
        <begin position="136"/>
        <end position="185"/>
    </location>
</feature>
<gene>
    <name evidence="3" type="ORF">HDA36_001551</name>
</gene>
<comment type="caution">
    <text evidence="3">The sequence shown here is derived from an EMBL/GenBank/DDBJ whole genome shotgun (WGS) entry which is preliminary data.</text>
</comment>
<feature type="transmembrane region" description="Helical" evidence="2">
    <location>
        <begin position="12"/>
        <end position="32"/>
    </location>
</feature>
<keyword evidence="2" id="KW-0812">Transmembrane</keyword>
<keyword evidence="2" id="KW-1133">Transmembrane helix</keyword>
<feature type="transmembrane region" description="Helical" evidence="2">
    <location>
        <begin position="44"/>
        <end position="64"/>
    </location>
</feature>
<evidence type="ECO:0000313" key="3">
    <source>
        <dbReference type="EMBL" id="MBB5431467.1"/>
    </source>
</evidence>
<keyword evidence="2" id="KW-0472">Membrane</keyword>
<dbReference type="RefSeq" id="WP_184391168.1">
    <property type="nucleotide sequence ID" value="NZ_BAAAJD010000079.1"/>
</dbReference>
<sequence length="185" mass="18981">MSGGLRHGVGAAYGVALLLLVPLVLGTGMGWLYRGIMTFQFAQWQPLAGVVLVVAGAVLLGLAAAPWMSPLAGLISGALFTLYGFGQLVFFGAGGGLGPLLQIDPMWQSAGMAMYLLIGPLLLMTAVWPSRWRSPRVQGRRGMPVPPPSWPPAGGAPAGGAQPGPGVQQGGDPRYPGTPGEPSGR</sequence>
<reference evidence="3 4" key="1">
    <citation type="submission" date="2020-08" db="EMBL/GenBank/DDBJ databases">
        <title>Sequencing the genomes of 1000 actinobacteria strains.</title>
        <authorList>
            <person name="Klenk H.-P."/>
        </authorList>
    </citation>
    <scope>NUCLEOTIDE SEQUENCE [LARGE SCALE GENOMIC DNA]</scope>
    <source>
        <strain evidence="3 4">DSM 44551</strain>
    </source>
</reference>
<evidence type="ECO:0000313" key="4">
    <source>
        <dbReference type="Proteomes" id="UP000572635"/>
    </source>
</evidence>